<dbReference type="Proteomes" id="UP000324222">
    <property type="component" value="Unassembled WGS sequence"/>
</dbReference>
<comment type="caution">
    <text evidence="2">The sequence shown here is derived from an EMBL/GenBank/DDBJ whole genome shotgun (WGS) entry which is preliminary data.</text>
</comment>
<feature type="compositionally biased region" description="Acidic residues" evidence="1">
    <location>
        <begin position="130"/>
        <end position="140"/>
    </location>
</feature>
<gene>
    <name evidence="2" type="ORF">E2C01_077486</name>
</gene>
<feature type="region of interest" description="Disordered" evidence="1">
    <location>
        <begin position="118"/>
        <end position="155"/>
    </location>
</feature>
<feature type="compositionally biased region" description="Basic residues" evidence="1">
    <location>
        <begin position="146"/>
        <end position="155"/>
    </location>
</feature>
<protein>
    <submittedName>
        <fullName evidence="2">Uncharacterized protein</fullName>
    </submittedName>
</protein>
<dbReference type="EMBL" id="VSRR010060785">
    <property type="protein sequence ID" value="MPC82802.1"/>
    <property type="molecule type" value="Genomic_DNA"/>
</dbReference>
<evidence type="ECO:0000313" key="3">
    <source>
        <dbReference type="Proteomes" id="UP000324222"/>
    </source>
</evidence>
<proteinExistence type="predicted"/>
<sequence length="155" mass="17006">MIPRFLVVTLKMSLVGDMGPNMGTTIKIACATNGRKLNSAPYTLQLYELLPPTPTHKFIHPSTTPTHPPTQTINNTQDPSPYSPSPTPSPLHTGEAGTNEGAAKISCKLFVTWRALPSRSGGLARKMEEEEKEEGEEEEAELKPEKVKKRRGREG</sequence>
<accession>A0A5B7IG65</accession>
<name>A0A5B7IG65_PORTR</name>
<organism evidence="2 3">
    <name type="scientific">Portunus trituberculatus</name>
    <name type="common">Swimming crab</name>
    <name type="synonym">Neptunus trituberculatus</name>
    <dbReference type="NCBI Taxonomy" id="210409"/>
    <lineage>
        <taxon>Eukaryota</taxon>
        <taxon>Metazoa</taxon>
        <taxon>Ecdysozoa</taxon>
        <taxon>Arthropoda</taxon>
        <taxon>Crustacea</taxon>
        <taxon>Multicrustacea</taxon>
        <taxon>Malacostraca</taxon>
        <taxon>Eumalacostraca</taxon>
        <taxon>Eucarida</taxon>
        <taxon>Decapoda</taxon>
        <taxon>Pleocyemata</taxon>
        <taxon>Brachyura</taxon>
        <taxon>Eubrachyura</taxon>
        <taxon>Portunoidea</taxon>
        <taxon>Portunidae</taxon>
        <taxon>Portuninae</taxon>
        <taxon>Portunus</taxon>
    </lineage>
</organism>
<reference evidence="2 3" key="1">
    <citation type="submission" date="2019-05" db="EMBL/GenBank/DDBJ databases">
        <title>Another draft genome of Portunus trituberculatus and its Hox gene families provides insights of decapod evolution.</title>
        <authorList>
            <person name="Jeong J.-H."/>
            <person name="Song I."/>
            <person name="Kim S."/>
            <person name="Choi T."/>
            <person name="Kim D."/>
            <person name="Ryu S."/>
            <person name="Kim W."/>
        </authorList>
    </citation>
    <scope>NUCLEOTIDE SEQUENCE [LARGE SCALE GENOMIC DNA]</scope>
    <source>
        <tissue evidence="2">Muscle</tissue>
    </source>
</reference>
<evidence type="ECO:0000313" key="2">
    <source>
        <dbReference type="EMBL" id="MPC82802.1"/>
    </source>
</evidence>
<keyword evidence="3" id="KW-1185">Reference proteome</keyword>
<dbReference type="AlphaFoldDB" id="A0A5B7IG65"/>
<feature type="compositionally biased region" description="Low complexity" evidence="1">
    <location>
        <begin position="60"/>
        <end position="80"/>
    </location>
</feature>
<feature type="region of interest" description="Disordered" evidence="1">
    <location>
        <begin position="55"/>
        <end position="100"/>
    </location>
</feature>
<evidence type="ECO:0000256" key="1">
    <source>
        <dbReference type="SAM" id="MobiDB-lite"/>
    </source>
</evidence>